<dbReference type="Proteomes" id="UP000182347">
    <property type="component" value="Unassembled WGS sequence"/>
</dbReference>
<proteinExistence type="predicted"/>
<gene>
    <name evidence="1" type="ORF">SAMN05216244_2442</name>
</gene>
<evidence type="ECO:0000313" key="1">
    <source>
        <dbReference type="EMBL" id="SDM42930.1"/>
    </source>
</evidence>
<name>A0A1G9T5Q1_9BACI</name>
<dbReference type="AlphaFoldDB" id="A0A1G9T5Q1"/>
<dbReference type="EMBL" id="FNHF01000003">
    <property type="protein sequence ID" value="SDM42930.1"/>
    <property type="molecule type" value="Genomic_DNA"/>
</dbReference>
<sequence length="30" mass="3474">MQYFLMGTVVGVVACYAIETMQRSYWGVNR</sequence>
<accession>A0A1G9T5Q1</accession>
<evidence type="ECO:0000313" key="2">
    <source>
        <dbReference type="Proteomes" id="UP000182347"/>
    </source>
</evidence>
<keyword evidence="2" id="KW-1185">Reference proteome</keyword>
<organism evidence="1 2">
    <name type="scientific">Sediminibacillus halophilus</name>
    <dbReference type="NCBI Taxonomy" id="482461"/>
    <lineage>
        <taxon>Bacteria</taxon>
        <taxon>Bacillati</taxon>
        <taxon>Bacillota</taxon>
        <taxon>Bacilli</taxon>
        <taxon>Bacillales</taxon>
        <taxon>Bacillaceae</taxon>
        <taxon>Sediminibacillus</taxon>
    </lineage>
</organism>
<reference evidence="2" key="1">
    <citation type="submission" date="2016-10" db="EMBL/GenBank/DDBJ databases">
        <authorList>
            <person name="Varghese N."/>
            <person name="Submissions S."/>
        </authorList>
    </citation>
    <scope>NUCLEOTIDE SEQUENCE [LARGE SCALE GENOMIC DNA]</scope>
    <source>
        <strain evidence="2">CGMCC 1.6199</strain>
    </source>
</reference>
<dbReference type="STRING" id="482461.SAMN05216244_2442"/>
<protein>
    <submittedName>
        <fullName evidence="1">Uncharacterized protein</fullName>
    </submittedName>
</protein>